<protein>
    <submittedName>
        <fullName evidence="2">Uncharacterized protein</fullName>
    </submittedName>
</protein>
<dbReference type="OrthoDB" id="5874889at2759"/>
<proteinExistence type="predicted"/>
<reference evidence="2 3" key="1">
    <citation type="journal article" date="2015" name="Genome Biol.">
        <title>Comparative genomics of Steinernema reveals deeply conserved gene regulatory networks.</title>
        <authorList>
            <person name="Dillman A.R."/>
            <person name="Macchietto M."/>
            <person name="Porter C.F."/>
            <person name="Rogers A."/>
            <person name="Williams B."/>
            <person name="Antoshechkin I."/>
            <person name="Lee M.M."/>
            <person name="Goodwin Z."/>
            <person name="Lu X."/>
            <person name="Lewis E.E."/>
            <person name="Goodrich-Blair H."/>
            <person name="Stock S.P."/>
            <person name="Adams B.J."/>
            <person name="Sternberg P.W."/>
            <person name="Mortazavi A."/>
        </authorList>
    </citation>
    <scope>NUCLEOTIDE SEQUENCE [LARGE SCALE GENOMIC DNA]</scope>
    <source>
        <strain evidence="2 3">ALL</strain>
    </source>
</reference>
<reference evidence="2 3" key="2">
    <citation type="journal article" date="2019" name="G3 (Bethesda)">
        <title>Hybrid Assembly of the Genome of the Entomopathogenic Nematode Steinernema carpocapsae Identifies the X-Chromosome.</title>
        <authorList>
            <person name="Serra L."/>
            <person name="Macchietto M."/>
            <person name="Macias-Munoz A."/>
            <person name="McGill C.J."/>
            <person name="Rodriguez I.M."/>
            <person name="Rodriguez B."/>
            <person name="Murad R."/>
            <person name="Mortazavi A."/>
        </authorList>
    </citation>
    <scope>NUCLEOTIDE SEQUENCE [LARGE SCALE GENOMIC DNA]</scope>
    <source>
        <strain evidence="2 3">ALL</strain>
    </source>
</reference>
<evidence type="ECO:0000313" key="2">
    <source>
        <dbReference type="EMBL" id="TKR67447.1"/>
    </source>
</evidence>
<keyword evidence="3" id="KW-1185">Reference proteome</keyword>
<organism evidence="2 3">
    <name type="scientific">Steinernema carpocapsae</name>
    <name type="common">Entomopathogenic nematode</name>
    <dbReference type="NCBI Taxonomy" id="34508"/>
    <lineage>
        <taxon>Eukaryota</taxon>
        <taxon>Metazoa</taxon>
        <taxon>Ecdysozoa</taxon>
        <taxon>Nematoda</taxon>
        <taxon>Chromadorea</taxon>
        <taxon>Rhabditida</taxon>
        <taxon>Tylenchina</taxon>
        <taxon>Panagrolaimomorpha</taxon>
        <taxon>Strongyloidoidea</taxon>
        <taxon>Steinernematidae</taxon>
        <taxon>Steinernema</taxon>
    </lineage>
</organism>
<evidence type="ECO:0000313" key="3">
    <source>
        <dbReference type="Proteomes" id="UP000298663"/>
    </source>
</evidence>
<evidence type="ECO:0000256" key="1">
    <source>
        <dbReference type="SAM" id="MobiDB-lite"/>
    </source>
</evidence>
<dbReference type="EMBL" id="AZBU02000008">
    <property type="protein sequence ID" value="TKR67447.1"/>
    <property type="molecule type" value="Genomic_DNA"/>
</dbReference>
<dbReference type="AlphaFoldDB" id="A0A4U5ME45"/>
<comment type="caution">
    <text evidence="2">The sequence shown here is derived from an EMBL/GenBank/DDBJ whole genome shotgun (WGS) entry which is preliminary data.</text>
</comment>
<gene>
    <name evidence="2" type="ORF">L596_023597</name>
</gene>
<sequence length="150" mass="16509">MREIMRKAEEMSLLGVAERNRKNAINFAGFSSDFDPNPDGIPTGSLSTRALRMSRSTHTAPAHSRPFFGPRTSDVVSLSSGIRLKVGRLPQKKSEMLQYVILGYILYEVYRMAQMPNFNEASLSAPVPGGQQHKHAAPTSTASESKDKKA</sequence>
<name>A0A4U5ME45_STECR</name>
<feature type="region of interest" description="Disordered" evidence="1">
    <location>
        <begin position="124"/>
        <end position="150"/>
    </location>
</feature>
<accession>A0A4U5ME45</accession>
<dbReference type="Proteomes" id="UP000298663">
    <property type="component" value="Unassembled WGS sequence"/>
</dbReference>